<dbReference type="OrthoDB" id="4482543at2759"/>
<comment type="caution">
    <text evidence="1">The sequence shown here is derived from an EMBL/GenBank/DDBJ whole genome shotgun (WGS) entry which is preliminary data.</text>
</comment>
<gene>
    <name evidence="1" type="ORF">P174DRAFT_367121</name>
</gene>
<organism evidence="1 2">
    <name type="scientific">Aspergillus novofumigatus (strain IBT 16806)</name>
    <dbReference type="NCBI Taxonomy" id="1392255"/>
    <lineage>
        <taxon>Eukaryota</taxon>
        <taxon>Fungi</taxon>
        <taxon>Dikarya</taxon>
        <taxon>Ascomycota</taxon>
        <taxon>Pezizomycotina</taxon>
        <taxon>Eurotiomycetes</taxon>
        <taxon>Eurotiomycetidae</taxon>
        <taxon>Eurotiales</taxon>
        <taxon>Aspergillaceae</taxon>
        <taxon>Aspergillus</taxon>
        <taxon>Aspergillus subgen. Fumigati</taxon>
    </lineage>
</organism>
<dbReference type="VEuPathDB" id="FungiDB:P174DRAFT_367121"/>
<reference evidence="2" key="1">
    <citation type="journal article" date="2018" name="Proc. Natl. Acad. Sci. U.S.A.">
        <title>Linking secondary metabolites to gene clusters through genome sequencing of six diverse Aspergillus species.</title>
        <authorList>
            <person name="Kaerboelling I."/>
            <person name="Vesth T.C."/>
            <person name="Frisvad J.C."/>
            <person name="Nybo J.L."/>
            <person name="Theobald S."/>
            <person name="Kuo A."/>
            <person name="Bowyer P."/>
            <person name="Matsuda Y."/>
            <person name="Mondo S."/>
            <person name="Lyhne E.K."/>
            <person name="Kogle M.E."/>
            <person name="Clum A."/>
            <person name="Lipzen A."/>
            <person name="Salamov A."/>
            <person name="Ngan C.Y."/>
            <person name="Daum C."/>
            <person name="Chiniquy J."/>
            <person name="Barry K."/>
            <person name="LaButti K."/>
            <person name="Haridas S."/>
            <person name="Simmons B.A."/>
            <person name="Magnuson J.K."/>
            <person name="Mortensen U.H."/>
            <person name="Larsen T.O."/>
            <person name="Grigoriev I.V."/>
            <person name="Baker S.E."/>
            <person name="Andersen M.R."/>
        </authorList>
    </citation>
    <scope>NUCLEOTIDE SEQUENCE [LARGE SCALE GENOMIC DNA]</scope>
    <source>
        <strain evidence="2">IBT 16806</strain>
    </source>
</reference>
<dbReference type="GeneID" id="36529477"/>
<proteinExistence type="predicted"/>
<accession>A0A2I1CBC9</accession>
<dbReference type="OMA" id="EFHWRRY"/>
<evidence type="ECO:0000313" key="2">
    <source>
        <dbReference type="Proteomes" id="UP000234474"/>
    </source>
</evidence>
<dbReference type="AlphaFoldDB" id="A0A2I1CBC9"/>
<keyword evidence="2" id="KW-1185">Reference proteome</keyword>
<protein>
    <submittedName>
        <fullName evidence="1">Uncharacterized protein</fullName>
    </submittedName>
</protein>
<sequence>MFFYWPIHNQLHYATVDQDCLISETFGAMLTAIMIPTNHFLTLKRRHLQAHSCYPDMDLIGPKGATYCALVEFHWRRYIRKPRSEAQPRCCLLARSPAWTG</sequence>
<dbReference type="Proteomes" id="UP000234474">
    <property type="component" value="Unassembled WGS sequence"/>
</dbReference>
<evidence type="ECO:0000313" key="1">
    <source>
        <dbReference type="EMBL" id="PKX94914.1"/>
    </source>
</evidence>
<name>A0A2I1CBC9_ASPN1</name>
<dbReference type="RefSeq" id="XP_024683509.1">
    <property type="nucleotide sequence ID" value="XM_024822151.1"/>
</dbReference>
<dbReference type="EMBL" id="MSZS01000003">
    <property type="protein sequence ID" value="PKX94914.1"/>
    <property type="molecule type" value="Genomic_DNA"/>
</dbReference>